<proteinExistence type="predicted"/>
<dbReference type="AlphaFoldDB" id="A0A848HP99"/>
<dbReference type="GO" id="GO:0004803">
    <property type="term" value="F:transposase activity"/>
    <property type="evidence" value="ECO:0007669"/>
    <property type="project" value="InterPro"/>
</dbReference>
<dbReference type="Pfam" id="PF01797">
    <property type="entry name" value="Y1_Tnp"/>
    <property type="match status" value="1"/>
</dbReference>
<accession>A0A848HP99</accession>
<evidence type="ECO:0000313" key="2">
    <source>
        <dbReference type="EMBL" id="NML63165.1"/>
    </source>
</evidence>
<name>A0A848HP99_9BURK</name>
<dbReference type="Proteomes" id="UP000583752">
    <property type="component" value="Unassembled WGS sequence"/>
</dbReference>
<dbReference type="PANTHER" id="PTHR34322">
    <property type="entry name" value="TRANSPOSASE, Y1_TNP DOMAIN-CONTAINING"/>
    <property type="match status" value="1"/>
</dbReference>
<keyword evidence="3" id="KW-1185">Reference proteome</keyword>
<dbReference type="InterPro" id="IPR036515">
    <property type="entry name" value="Transposase_17_sf"/>
</dbReference>
<dbReference type="EMBL" id="JABBGG010000013">
    <property type="protein sequence ID" value="NML63165.1"/>
    <property type="molecule type" value="Genomic_DNA"/>
</dbReference>
<gene>
    <name evidence="2" type="ORF">HHL21_19175</name>
</gene>
<dbReference type="RefSeq" id="WP_169468861.1">
    <property type="nucleotide sequence ID" value="NZ_JABBGG010000013.1"/>
</dbReference>
<protein>
    <submittedName>
        <fullName evidence="2">Transposase</fullName>
    </submittedName>
</protein>
<dbReference type="PANTHER" id="PTHR34322:SF2">
    <property type="entry name" value="TRANSPOSASE IS200-LIKE DOMAIN-CONTAINING PROTEIN"/>
    <property type="match status" value="1"/>
</dbReference>
<organism evidence="2 3">
    <name type="scientific">Massilia polaris</name>
    <dbReference type="NCBI Taxonomy" id="2728846"/>
    <lineage>
        <taxon>Bacteria</taxon>
        <taxon>Pseudomonadati</taxon>
        <taxon>Pseudomonadota</taxon>
        <taxon>Betaproteobacteria</taxon>
        <taxon>Burkholderiales</taxon>
        <taxon>Oxalobacteraceae</taxon>
        <taxon>Telluria group</taxon>
        <taxon>Massilia</taxon>
    </lineage>
</organism>
<dbReference type="GO" id="GO:0006313">
    <property type="term" value="P:DNA transposition"/>
    <property type="evidence" value="ECO:0007669"/>
    <property type="project" value="InterPro"/>
</dbReference>
<reference evidence="2 3" key="1">
    <citation type="submission" date="2020-04" db="EMBL/GenBank/DDBJ databases">
        <title>Massilia sp. RP-1-19 isolated from soil.</title>
        <authorList>
            <person name="Dahal R.H."/>
        </authorList>
    </citation>
    <scope>NUCLEOTIDE SEQUENCE [LARGE SCALE GENOMIC DNA]</scope>
    <source>
        <strain evidence="2 3">RP-1-19</strain>
    </source>
</reference>
<evidence type="ECO:0000313" key="3">
    <source>
        <dbReference type="Proteomes" id="UP000583752"/>
    </source>
</evidence>
<dbReference type="SMART" id="SM01321">
    <property type="entry name" value="Y1_Tnp"/>
    <property type="match status" value="1"/>
</dbReference>
<sequence length="232" mass="26343">MARRARLFRSDVPLHLIQRGHNRDVCFSAEVDRLVYLNMLKECADKAACAIHAYVLMTNHVHLLLSPSAPESGARMMKALGQRYVQYFNRRYERSGTLWEGRYRSCIVENEYYFLTCQRYIELNPVRAAIVSHPGAYSWSSYRANAEGIPNALVTPHDLYRRLAHEPTDRQAAYRELFANEIDSDILTLLRRATNGNSTIADGLVIDRYAAMLGSSAQRKQKISVGAVTSGK</sequence>
<comment type="caution">
    <text evidence="2">The sequence shown here is derived from an EMBL/GenBank/DDBJ whole genome shotgun (WGS) entry which is preliminary data.</text>
</comment>
<dbReference type="Gene3D" id="3.30.70.1290">
    <property type="entry name" value="Transposase IS200-like"/>
    <property type="match status" value="1"/>
</dbReference>
<dbReference type="GO" id="GO:0003677">
    <property type="term" value="F:DNA binding"/>
    <property type="evidence" value="ECO:0007669"/>
    <property type="project" value="InterPro"/>
</dbReference>
<dbReference type="InterPro" id="IPR002686">
    <property type="entry name" value="Transposase_17"/>
</dbReference>
<feature type="domain" description="Transposase IS200-like" evidence="1">
    <location>
        <begin position="9"/>
        <end position="124"/>
    </location>
</feature>
<evidence type="ECO:0000259" key="1">
    <source>
        <dbReference type="SMART" id="SM01321"/>
    </source>
</evidence>
<dbReference type="SUPFAM" id="SSF143422">
    <property type="entry name" value="Transposase IS200-like"/>
    <property type="match status" value="1"/>
</dbReference>